<feature type="coiled-coil region" evidence="1">
    <location>
        <begin position="75"/>
        <end position="131"/>
    </location>
</feature>
<dbReference type="EMBL" id="AP012057">
    <property type="protein sequence ID" value="BAN00534.1"/>
    <property type="molecule type" value="Genomic_DNA"/>
</dbReference>
<protein>
    <submittedName>
        <fullName evidence="2">Uncharacterized protein</fullName>
    </submittedName>
</protein>
<sequence>MERAAAPHRPKRTMRCPIPSWFADLQSDVANQLAAANVEVDRELREVDGARVSIAAAKVDLFAAQRAMAPFQPSLDQARQDVKNAQQEMWSAHRRLERSGRVKRRAARRDAKRADEELRLVNERLGEAKTLAAPAQQKIDASRAAIDRGESSISTLRTIYRWSGNEIRLDRLAELDSALLTWREWAAGELAGDIELSRSVDIMKANENPEWQQPLAYLTEAATDWPEHSRQALRPHLQVGPPTVRRGLGIDW</sequence>
<keyword evidence="1" id="KW-0175">Coiled coil</keyword>
<dbReference type="AlphaFoldDB" id="A0A6C7DUG3"/>
<reference evidence="2 3" key="1">
    <citation type="journal article" date="2013" name="Int. J. Syst. Evol. Microbiol.">
        <title>Ilumatobacter nonamiense sp. nov. and Ilumatobacter coccineum sp. nov., isolated from seashore sand.</title>
        <authorList>
            <person name="Matsumoto A."/>
            <person name="Kasai H."/>
            <person name="Matsuo Y."/>
            <person name="Shizuri Y."/>
            <person name="Ichikawa N."/>
            <person name="Fujita N."/>
            <person name="Omura S."/>
            <person name="Takahashi Y."/>
        </authorList>
    </citation>
    <scope>NUCLEOTIDE SEQUENCE [LARGE SCALE GENOMIC DNA]</scope>
    <source>
        <strain evidence="3">NBRC 103263 / KCTC 29153 / YM16-304</strain>
    </source>
</reference>
<dbReference type="Proteomes" id="UP000011863">
    <property type="component" value="Chromosome"/>
</dbReference>
<keyword evidence="3" id="KW-1185">Reference proteome</keyword>
<accession>A0A6C7DUG3</accession>
<organism evidence="2 3">
    <name type="scientific">Ilumatobacter coccineus (strain NBRC 103263 / KCTC 29153 / YM16-304)</name>
    <dbReference type="NCBI Taxonomy" id="1313172"/>
    <lineage>
        <taxon>Bacteria</taxon>
        <taxon>Bacillati</taxon>
        <taxon>Actinomycetota</taxon>
        <taxon>Acidimicrobiia</taxon>
        <taxon>Acidimicrobiales</taxon>
        <taxon>Ilumatobacteraceae</taxon>
        <taxon>Ilumatobacter</taxon>
    </lineage>
</organism>
<proteinExistence type="predicted"/>
<evidence type="ECO:0000313" key="2">
    <source>
        <dbReference type="EMBL" id="BAN00534.1"/>
    </source>
</evidence>
<dbReference type="RefSeq" id="WP_015439782.1">
    <property type="nucleotide sequence ID" value="NC_020520.1"/>
</dbReference>
<evidence type="ECO:0000313" key="3">
    <source>
        <dbReference type="Proteomes" id="UP000011863"/>
    </source>
</evidence>
<evidence type="ECO:0000256" key="1">
    <source>
        <dbReference type="SAM" id="Coils"/>
    </source>
</evidence>
<gene>
    <name evidence="2" type="ORF">YM304_02200</name>
</gene>
<name>A0A6C7DUG3_ILUCY</name>
<dbReference type="KEGG" id="aym:YM304_02200"/>